<dbReference type="OrthoDB" id="333905at2759"/>
<feature type="region of interest" description="Disordered" evidence="2">
    <location>
        <begin position="293"/>
        <end position="324"/>
    </location>
</feature>
<dbReference type="InterPro" id="IPR001202">
    <property type="entry name" value="WW_dom"/>
</dbReference>
<keyword evidence="6" id="KW-1185">Reference proteome</keyword>
<dbReference type="GO" id="GO:0046716">
    <property type="term" value="P:muscle cell cellular homeostasis"/>
    <property type="evidence" value="ECO:0007669"/>
    <property type="project" value="TreeGrafter"/>
</dbReference>
<dbReference type="PROSITE" id="PS51035">
    <property type="entry name" value="BAG"/>
    <property type="match status" value="1"/>
</dbReference>
<dbReference type="SMART" id="SM00264">
    <property type="entry name" value="BAG"/>
    <property type="match status" value="1"/>
</dbReference>
<evidence type="ECO:0000256" key="1">
    <source>
        <dbReference type="ARBA" id="ARBA00023186"/>
    </source>
</evidence>
<dbReference type="InterPro" id="IPR036533">
    <property type="entry name" value="BAG_dom_sf"/>
</dbReference>
<feature type="domain" description="WW" evidence="3">
    <location>
        <begin position="30"/>
        <end position="64"/>
    </location>
</feature>
<evidence type="ECO:0000313" key="5">
    <source>
        <dbReference type="Ensembl" id="ENSENLP00000007710.1"/>
    </source>
</evidence>
<protein>
    <recommendedName>
        <fullName evidence="7">BCL2 associated athanogene 3</fullName>
    </recommendedName>
</protein>
<feature type="compositionally biased region" description="Low complexity" evidence="2">
    <location>
        <begin position="337"/>
        <end position="346"/>
    </location>
</feature>
<dbReference type="PROSITE" id="PS01159">
    <property type="entry name" value="WW_DOMAIN_1"/>
    <property type="match status" value="1"/>
</dbReference>
<dbReference type="GO" id="GO:0016020">
    <property type="term" value="C:membrane"/>
    <property type="evidence" value="ECO:0007669"/>
    <property type="project" value="TreeGrafter"/>
</dbReference>
<evidence type="ECO:0000259" key="4">
    <source>
        <dbReference type="PROSITE" id="PS51035"/>
    </source>
</evidence>
<dbReference type="InterPro" id="IPR039773">
    <property type="entry name" value="BAG_chaperone_regulator"/>
</dbReference>
<evidence type="ECO:0008006" key="7">
    <source>
        <dbReference type="Google" id="ProtNLM"/>
    </source>
</evidence>
<dbReference type="Gene3D" id="2.20.70.10">
    <property type="match status" value="1"/>
</dbReference>
<dbReference type="InterPro" id="IPR003103">
    <property type="entry name" value="BAG_domain"/>
</dbReference>
<dbReference type="AlphaFoldDB" id="A0A665TC28"/>
<feature type="compositionally biased region" description="Low complexity" evidence="2">
    <location>
        <begin position="378"/>
        <end position="400"/>
    </location>
</feature>
<dbReference type="Proteomes" id="UP000472264">
    <property type="component" value="Chromosome 15"/>
</dbReference>
<feature type="compositionally biased region" description="Basic and acidic residues" evidence="2">
    <location>
        <begin position="302"/>
        <end position="314"/>
    </location>
</feature>
<feature type="compositionally biased region" description="Polar residues" evidence="2">
    <location>
        <begin position="315"/>
        <end position="324"/>
    </location>
</feature>
<evidence type="ECO:0000256" key="2">
    <source>
        <dbReference type="SAM" id="MobiDB-lite"/>
    </source>
</evidence>
<sequence>MSQYPTARSATSGMKTQLSPTLTMATADNDPLPLGWEVKIDPQTGWPFFVDHNNRTTTWNDPRHDTKTVREVSANGPSIPPEPSPQEAQKTFVREMKHPILRPGYIPIPVFHEGAELRQQQHPCYSYIQPSIAQTIRTDGRTPSPTPGLHCRPRSPLHGPSESCSAEPGKVSSPVSQTAEVYTAPHHQPQRPSSTSLQAGYIPIPVIHEGGGQTQTQPQLNPSVYSQRIPYPEHQQPFHRIQTEEWPGYPAAMQPPRERASPILLHQHRDPASIHIQPHIRSQSPIVTQVLGERPQAQQHVPPREPLQKMEQEQHSTQQKPENAQLPQPLHTEAEIQKPQQPQHFQQPPPQQPQQPQHFKQPLHFHQVPPQMSPQPQQPEQLMQTQQQFQPPQKPEQPQQHTADITVQIPQKPEAQDVAAPPPEAPPVKVEAEQAAQCPIHPGLAKVQRIDDRVSKLEQEVKCFDGKKNDKKYLLLEELLTKELLALDSVDPEGRADVRQARRDGVRRVQTILEELEQLEEQPAKPAIDTAMEGDNLTQKGEPSMITKENVETPKEIS</sequence>
<dbReference type="GO" id="GO:0051087">
    <property type="term" value="F:protein-folding chaperone binding"/>
    <property type="evidence" value="ECO:0007669"/>
    <property type="project" value="InterPro"/>
</dbReference>
<dbReference type="Pfam" id="PF02179">
    <property type="entry name" value="BAG"/>
    <property type="match status" value="1"/>
</dbReference>
<evidence type="ECO:0000313" key="6">
    <source>
        <dbReference type="Proteomes" id="UP000472264"/>
    </source>
</evidence>
<dbReference type="RefSeq" id="XP_029376636.1">
    <property type="nucleotide sequence ID" value="XM_029520776.1"/>
</dbReference>
<feature type="region of interest" description="Disordered" evidence="2">
    <location>
        <begin position="336"/>
        <end position="434"/>
    </location>
</feature>
<feature type="compositionally biased region" description="Basic and acidic residues" evidence="2">
    <location>
        <begin position="549"/>
        <end position="558"/>
    </location>
</feature>
<dbReference type="GO" id="GO:0000774">
    <property type="term" value="F:adenyl-nucleotide exchange factor activity"/>
    <property type="evidence" value="ECO:0007669"/>
    <property type="project" value="TreeGrafter"/>
</dbReference>
<reference evidence="5" key="1">
    <citation type="submission" date="2021-04" db="EMBL/GenBank/DDBJ databases">
        <authorList>
            <consortium name="Wellcome Sanger Institute Data Sharing"/>
        </authorList>
    </citation>
    <scope>NUCLEOTIDE SEQUENCE [LARGE SCALE GENOMIC DNA]</scope>
</reference>
<reference evidence="5" key="3">
    <citation type="submission" date="2025-09" db="UniProtKB">
        <authorList>
            <consortium name="Ensembl"/>
        </authorList>
    </citation>
    <scope>IDENTIFICATION</scope>
</reference>
<accession>A0A665TC28</accession>
<dbReference type="Ensembl" id="ENSENLT00000008056.1">
    <property type="protein sequence ID" value="ENSENLP00000007710.1"/>
    <property type="gene ID" value="ENSENLG00000003730.1"/>
</dbReference>
<dbReference type="PROSITE" id="PS50020">
    <property type="entry name" value="WW_DOMAIN_2"/>
    <property type="match status" value="1"/>
</dbReference>
<dbReference type="SMART" id="SM00456">
    <property type="entry name" value="WW"/>
    <property type="match status" value="1"/>
</dbReference>
<dbReference type="InParanoid" id="A0A665TC28"/>
<dbReference type="SUPFAM" id="SSF63491">
    <property type="entry name" value="BAG domain"/>
    <property type="match status" value="1"/>
</dbReference>
<dbReference type="PANTHER" id="PTHR12329:SF12">
    <property type="entry name" value="BAG FAMILY MOLECULAR CHAPERONE REGULATOR 3"/>
    <property type="match status" value="1"/>
</dbReference>
<dbReference type="CDD" id="cd00201">
    <property type="entry name" value="WW"/>
    <property type="match status" value="1"/>
</dbReference>
<dbReference type="OMA" id="QKGEPSM"/>
<feature type="compositionally biased region" description="Low complexity" evidence="2">
    <location>
        <begin position="354"/>
        <end position="370"/>
    </location>
</feature>
<feature type="region of interest" description="Disordered" evidence="2">
    <location>
        <begin position="520"/>
        <end position="558"/>
    </location>
</feature>
<dbReference type="InterPro" id="IPR036020">
    <property type="entry name" value="WW_dom_sf"/>
</dbReference>
<keyword evidence="1" id="KW-0143">Chaperone</keyword>
<dbReference type="Pfam" id="PF00397">
    <property type="entry name" value="WW"/>
    <property type="match status" value="1"/>
</dbReference>
<evidence type="ECO:0000259" key="3">
    <source>
        <dbReference type="PROSITE" id="PS50020"/>
    </source>
</evidence>
<dbReference type="GO" id="GO:0005634">
    <property type="term" value="C:nucleus"/>
    <property type="evidence" value="ECO:0007669"/>
    <property type="project" value="TreeGrafter"/>
</dbReference>
<feature type="domain" description="BAG" evidence="4">
    <location>
        <begin position="443"/>
        <end position="520"/>
    </location>
</feature>
<name>A0A665TC28_ECHNA</name>
<dbReference type="GO" id="GO:0050821">
    <property type="term" value="P:protein stabilization"/>
    <property type="evidence" value="ECO:0007669"/>
    <property type="project" value="TreeGrafter"/>
</dbReference>
<dbReference type="GO" id="GO:0005829">
    <property type="term" value="C:cytosol"/>
    <property type="evidence" value="ECO:0007669"/>
    <property type="project" value="TreeGrafter"/>
</dbReference>
<dbReference type="Gene3D" id="1.20.58.120">
    <property type="entry name" value="BAG domain"/>
    <property type="match status" value="1"/>
</dbReference>
<reference evidence="5" key="2">
    <citation type="submission" date="2025-08" db="UniProtKB">
        <authorList>
            <consortium name="Ensembl"/>
        </authorList>
    </citation>
    <scope>IDENTIFICATION</scope>
</reference>
<proteinExistence type="predicted"/>
<gene>
    <name evidence="5" type="primary">bag3</name>
</gene>
<dbReference type="GO" id="GO:0010664">
    <property type="term" value="P:negative regulation of striated muscle cell apoptotic process"/>
    <property type="evidence" value="ECO:0007669"/>
    <property type="project" value="TreeGrafter"/>
</dbReference>
<dbReference type="PANTHER" id="PTHR12329">
    <property type="entry name" value="BCL2-ASSOCIATED ATHANOGENE"/>
    <property type="match status" value="1"/>
</dbReference>
<organism evidence="5 6">
    <name type="scientific">Echeneis naucrates</name>
    <name type="common">Live sharksucker</name>
    <dbReference type="NCBI Taxonomy" id="173247"/>
    <lineage>
        <taxon>Eukaryota</taxon>
        <taxon>Metazoa</taxon>
        <taxon>Chordata</taxon>
        <taxon>Craniata</taxon>
        <taxon>Vertebrata</taxon>
        <taxon>Euteleostomi</taxon>
        <taxon>Actinopterygii</taxon>
        <taxon>Neopterygii</taxon>
        <taxon>Teleostei</taxon>
        <taxon>Neoteleostei</taxon>
        <taxon>Acanthomorphata</taxon>
        <taxon>Carangaria</taxon>
        <taxon>Carangiformes</taxon>
        <taxon>Echeneidae</taxon>
        <taxon>Echeneis</taxon>
    </lineage>
</organism>
<dbReference type="SUPFAM" id="SSF51045">
    <property type="entry name" value="WW domain"/>
    <property type="match status" value="1"/>
</dbReference>
<feature type="region of interest" description="Disordered" evidence="2">
    <location>
        <begin position="137"/>
        <end position="197"/>
    </location>
</feature>
<dbReference type="GeneID" id="115055201"/>
<dbReference type="CTD" id="9531"/>